<feature type="compositionally biased region" description="Basic and acidic residues" evidence="1">
    <location>
        <begin position="114"/>
        <end position="125"/>
    </location>
</feature>
<feature type="compositionally biased region" description="Low complexity" evidence="1">
    <location>
        <begin position="32"/>
        <end position="46"/>
    </location>
</feature>
<dbReference type="AlphaFoldDB" id="A0A2J6T1R3"/>
<protein>
    <submittedName>
        <fullName evidence="2">Uncharacterized protein</fullName>
    </submittedName>
</protein>
<dbReference type="InParanoid" id="A0A2J6T1R3"/>
<dbReference type="Proteomes" id="UP000235371">
    <property type="component" value="Unassembled WGS sequence"/>
</dbReference>
<evidence type="ECO:0000313" key="3">
    <source>
        <dbReference type="Proteomes" id="UP000235371"/>
    </source>
</evidence>
<evidence type="ECO:0000313" key="2">
    <source>
        <dbReference type="EMBL" id="PMD56951.1"/>
    </source>
</evidence>
<gene>
    <name evidence="2" type="ORF">K444DRAFT_535006</name>
</gene>
<accession>A0A2J6T1R3</accession>
<dbReference type="OrthoDB" id="5426707at2759"/>
<name>A0A2J6T1R3_9HELO</name>
<dbReference type="GeneID" id="36583334"/>
<evidence type="ECO:0000256" key="1">
    <source>
        <dbReference type="SAM" id="MobiDB-lite"/>
    </source>
</evidence>
<organism evidence="2 3">
    <name type="scientific">Hyaloscypha bicolor E</name>
    <dbReference type="NCBI Taxonomy" id="1095630"/>
    <lineage>
        <taxon>Eukaryota</taxon>
        <taxon>Fungi</taxon>
        <taxon>Dikarya</taxon>
        <taxon>Ascomycota</taxon>
        <taxon>Pezizomycotina</taxon>
        <taxon>Leotiomycetes</taxon>
        <taxon>Helotiales</taxon>
        <taxon>Hyaloscyphaceae</taxon>
        <taxon>Hyaloscypha</taxon>
        <taxon>Hyaloscypha bicolor</taxon>
    </lineage>
</organism>
<proteinExistence type="predicted"/>
<keyword evidence="3" id="KW-1185">Reference proteome</keyword>
<dbReference type="RefSeq" id="XP_024733855.1">
    <property type="nucleotide sequence ID" value="XM_024875254.1"/>
</dbReference>
<sequence>MPFRSSRRSNMVETRTTKPTLMTRLRGRNAKTQTVKTTTTVEPRTTAAHHHTTGANTRTTRSSRWGRNTRRNEPIVHHRRHASVGDKISGAMMKLKGSLTRRPGVKAAGTRRMHGTDGRGSRRVY</sequence>
<dbReference type="EMBL" id="KZ613847">
    <property type="protein sequence ID" value="PMD56951.1"/>
    <property type="molecule type" value="Genomic_DNA"/>
</dbReference>
<feature type="region of interest" description="Disordered" evidence="1">
    <location>
        <begin position="31"/>
        <end position="125"/>
    </location>
</feature>
<reference evidence="2 3" key="1">
    <citation type="submission" date="2016-04" db="EMBL/GenBank/DDBJ databases">
        <title>A degradative enzymes factory behind the ericoid mycorrhizal symbiosis.</title>
        <authorList>
            <consortium name="DOE Joint Genome Institute"/>
            <person name="Martino E."/>
            <person name="Morin E."/>
            <person name="Grelet G."/>
            <person name="Kuo A."/>
            <person name="Kohler A."/>
            <person name="Daghino S."/>
            <person name="Barry K."/>
            <person name="Choi C."/>
            <person name="Cichocki N."/>
            <person name="Clum A."/>
            <person name="Copeland A."/>
            <person name="Hainaut M."/>
            <person name="Haridas S."/>
            <person name="Labutti K."/>
            <person name="Lindquist E."/>
            <person name="Lipzen A."/>
            <person name="Khouja H.-R."/>
            <person name="Murat C."/>
            <person name="Ohm R."/>
            <person name="Olson A."/>
            <person name="Spatafora J."/>
            <person name="Veneault-Fourrey C."/>
            <person name="Henrissat B."/>
            <person name="Grigoriev I."/>
            <person name="Martin F."/>
            <person name="Perotto S."/>
        </authorList>
    </citation>
    <scope>NUCLEOTIDE SEQUENCE [LARGE SCALE GENOMIC DNA]</scope>
    <source>
        <strain evidence="2 3">E</strain>
    </source>
</reference>